<keyword evidence="2" id="KW-1185">Reference proteome</keyword>
<evidence type="ECO:0000313" key="1">
    <source>
        <dbReference type="EMBL" id="RMX58847.1"/>
    </source>
</evidence>
<evidence type="ECO:0000313" key="2">
    <source>
        <dbReference type="Proteomes" id="UP000275408"/>
    </source>
</evidence>
<protein>
    <submittedName>
        <fullName evidence="1">Uncharacterized protein</fullName>
    </submittedName>
</protein>
<organism evidence="1 2">
    <name type="scientific">Pocillopora damicornis</name>
    <name type="common">Cauliflower coral</name>
    <name type="synonym">Millepora damicornis</name>
    <dbReference type="NCBI Taxonomy" id="46731"/>
    <lineage>
        <taxon>Eukaryota</taxon>
        <taxon>Metazoa</taxon>
        <taxon>Cnidaria</taxon>
        <taxon>Anthozoa</taxon>
        <taxon>Hexacorallia</taxon>
        <taxon>Scleractinia</taxon>
        <taxon>Astrocoeniina</taxon>
        <taxon>Pocilloporidae</taxon>
        <taxon>Pocillopora</taxon>
    </lineage>
</organism>
<name>A0A3M6UZ03_POCDA</name>
<gene>
    <name evidence="1" type="ORF">pdam_00014464</name>
</gene>
<reference evidence="1 2" key="1">
    <citation type="journal article" date="2018" name="Sci. Rep.">
        <title>Comparative analysis of the Pocillopora damicornis genome highlights role of immune system in coral evolution.</title>
        <authorList>
            <person name="Cunning R."/>
            <person name="Bay R.A."/>
            <person name="Gillette P."/>
            <person name="Baker A.C."/>
            <person name="Traylor-Knowles N."/>
        </authorList>
    </citation>
    <scope>NUCLEOTIDE SEQUENCE [LARGE SCALE GENOMIC DNA]</scope>
    <source>
        <strain evidence="1">RSMAS</strain>
        <tissue evidence="1">Whole animal</tissue>
    </source>
</reference>
<comment type="caution">
    <text evidence="1">The sequence shown here is derived from an EMBL/GenBank/DDBJ whole genome shotgun (WGS) entry which is preliminary data.</text>
</comment>
<dbReference type="EMBL" id="RCHS01000439">
    <property type="protein sequence ID" value="RMX58847.1"/>
    <property type="molecule type" value="Genomic_DNA"/>
</dbReference>
<accession>A0A3M6UZ03</accession>
<dbReference type="Proteomes" id="UP000275408">
    <property type="component" value="Unassembled WGS sequence"/>
</dbReference>
<dbReference type="AlphaFoldDB" id="A0A3M6UZ03"/>
<proteinExistence type="predicted"/>
<sequence>MPRWPMLVNKALFAMWENCTTSLLNATTLRGLICCKEERGNIMFLSILSSFRFRKMGSDEQLQFAIVIKYVNKVWQRSFVFMRDPKFQALYYTTKH</sequence>